<dbReference type="EMBL" id="CP002364">
    <property type="protein sequence ID" value="ADW18804.1"/>
    <property type="molecule type" value="Genomic_DNA"/>
</dbReference>
<feature type="domain" description="Amine oxidase" evidence="3">
    <location>
        <begin position="13"/>
        <end position="261"/>
    </location>
</feature>
<dbReference type="Pfam" id="PF01593">
    <property type="entry name" value="Amino_oxidase"/>
    <property type="match status" value="1"/>
</dbReference>
<gene>
    <name evidence="4" type="ordered locus">Despr_2668</name>
</gene>
<dbReference type="InterPro" id="IPR036188">
    <property type="entry name" value="FAD/NAD-bd_sf"/>
</dbReference>
<accession>A0A7U4DQ71</accession>
<dbReference type="GO" id="GO:0016491">
    <property type="term" value="F:oxidoreductase activity"/>
    <property type="evidence" value="ECO:0007669"/>
    <property type="project" value="UniProtKB-KW"/>
</dbReference>
<dbReference type="KEGG" id="dpr:Despr_2668"/>
<dbReference type="SUPFAM" id="SSF51905">
    <property type="entry name" value="FAD/NAD(P)-binding domain"/>
    <property type="match status" value="1"/>
</dbReference>
<evidence type="ECO:0000259" key="3">
    <source>
        <dbReference type="Pfam" id="PF01593"/>
    </source>
</evidence>
<dbReference type="Gene3D" id="3.50.50.60">
    <property type="entry name" value="FAD/NAD(P)-binding domain"/>
    <property type="match status" value="2"/>
</dbReference>
<organism evidence="4 5">
    <name type="scientific">Desulfobulbus propionicus (strain ATCC 33891 / DSM 2032 / VKM B-1956 / 1pr3)</name>
    <dbReference type="NCBI Taxonomy" id="577650"/>
    <lineage>
        <taxon>Bacteria</taxon>
        <taxon>Pseudomonadati</taxon>
        <taxon>Thermodesulfobacteriota</taxon>
        <taxon>Desulfobulbia</taxon>
        <taxon>Desulfobulbales</taxon>
        <taxon>Desulfobulbaceae</taxon>
        <taxon>Desulfobulbus</taxon>
    </lineage>
</organism>
<keyword evidence="2" id="KW-0560">Oxidoreductase</keyword>
<evidence type="ECO:0000313" key="5">
    <source>
        <dbReference type="Proteomes" id="UP000006365"/>
    </source>
</evidence>
<proteinExistence type="inferred from homology"/>
<evidence type="ECO:0000256" key="2">
    <source>
        <dbReference type="ARBA" id="ARBA00023002"/>
    </source>
</evidence>
<evidence type="ECO:0000256" key="1">
    <source>
        <dbReference type="ARBA" id="ARBA00006046"/>
    </source>
</evidence>
<dbReference type="RefSeq" id="WP_015725330.1">
    <property type="nucleotide sequence ID" value="NC_014972.1"/>
</dbReference>
<protein>
    <submittedName>
        <fullName evidence="4">FAD dependent oxidoreductase</fullName>
    </submittedName>
</protein>
<evidence type="ECO:0000313" key="4">
    <source>
        <dbReference type="EMBL" id="ADW18804.1"/>
    </source>
</evidence>
<comment type="similarity">
    <text evidence="1">Belongs to the carotenoid/retinoid oxidoreductase family.</text>
</comment>
<keyword evidence="5" id="KW-1185">Reference proteome</keyword>
<dbReference type="InterPro" id="IPR002937">
    <property type="entry name" value="Amino_oxidase"/>
</dbReference>
<reference evidence="4 5" key="1">
    <citation type="journal article" date="2011" name="Stand. Genomic Sci.">
        <title>Complete genome sequence of Desulfobulbus propionicus type strain (1pr3).</title>
        <authorList>
            <person name="Pagani I."/>
            <person name="Lapidus A."/>
            <person name="Nolan M."/>
            <person name="Lucas S."/>
            <person name="Hammon N."/>
            <person name="Deshpande S."/>
            <person name="Cheng J.F."/>
            <person name="Chertkov O."/>
            <person name="Davenport K."/>
            <person name="Tapia R."/>
            <person name="Han C."/>
            <person name="Goodwin L."/>
            <person name="Pitluck S."/>
            <person name="Liolios K."/>
            <person name="Mavromatis K."/>
            <person name="Ivanova N."/>
            <person name="Mikhailova N."/>
            <person name="Pati A."/>
            <person name="Chen A."/>
            <person name="Palaniappan K."/>
            <person name="Land M."/>
            <person name="Hauser L."/>
            <person name="Chang Y.J."/>
            <person name="Jeffries C.D."/>
            <person name="Detter J.C."/>
            <person name="Brambilla E."/>
            <person name="Kannan K.P."/>
            <person name="Djao O.D."/>
            <person name="Rohde M."/>
            <person name="Pukall R."/>
            <person name="Spring S."/>
            <person name="Goker M."/>
            <person name="Sikorski J."/>
            <person name="Woyke T."/>
            <person name="Bristow J."/>
            <person name="Eisen J.A."/>
            <person name="Markowitz V."/>
            <person name="Hugenholtz P."/>
            <person name="Kyrpides N.C."/>
            <person name="Klenk H.P."/>
        </authorList>
    </citation>
    <scope>NUCLEOTIDE SEQUENCE [LARGE SCALE GENOMIC DNA]</scope>
    <source>
        <strain evidence="5">ATCC 33891 / DSM 2032 / 1pr3</strain>
    </source>
</reference>
<dbReference type="AlphaFoldDB" id="A0A7U4DQ71"/>
<name>A0A7U4DQ71_DESPD</name>
<dbReference type="PANTHER" id="PTHR43734">
    <property type="entry name" value="PHYTOENE DESATURASE"/>
    <property type="match status" value="1"/>
</dbReference>
<dbReference type="PANTHER" id="PTHR43734:SF7">
    <property type="entry name" value="4,4'-DIAPONEUROSPORENE OXYGENASE"/>
    <property type="match status" value="1"/>
</dbReference>
<sequence length="458" mass="51027">MADYELIIIGGGLSGLAAGIRAARFGRKTLILEQHSLPGGLNSFYLRQGRLFETGLHAMTNCAALGDKRAPLNRLFRQLHLSRKQFALHEQIGSEIRFADRSLLFSNDPATLEAEIAREFPESLDHFRALRAEIAAYDPFAPAPWRSTRAVLAERLGNPLLEDMLLLPLMVYGNAEEQDMDLGQFVIMFRAVFEEGFFRPAATMREFLDLLVRQYQSFGGELRFRSPVGALCIDQGRVAGVRLENGEELSAEVVLSTAGIPETIRLSGWKADQERYCGRMSFMETISLLPQAAAASLGRERTIIFYHNGERLNYCRPADYLDPSWGVICFPEHFAGLPPADMAQIRVTNAASYPLWKALAPAAYRAAKQHWTEAATVASEEIVGNYRRFIVYQDSFTPVTIERFTRKAQGAVYGSGIKIKDGRTPWPNLFLAGTDQGYLGIVGAMLSGITVVNQHILR</sequence>
<dbReference type="Proteomes" id="UP000006365">
    <property type="component" value="Chromosome"/>
</dbReference>